<evidence type="ECO:0000313" key="3">
    <source>
        <dbReference type="EMBL" id="MFD1721612.1"/>
    </source>
</evidence>
<dbReference type="InterPro" id="IPR044151">
    <property type="entry name" value="ALDH_KGSADH"/>
</dbReference>
<dbReference type="InterPro" id="IPR050740">
    <property type="entry name" value="Aldehyde_DH_Superfamily"/>
</dbReference>
<dbReference type="PANTHER" id="PTHR43353">
    <property type="entry name" value="SUCCINATE-SEMIALDEHYDE DEHYDROGENASE, MITOCHONDRIAL"/>
    <property type="match status" value="1"/>
</dbReference>
<sequence>MTDTAPAELDALLDAAVAAAAVLRDRPLTERAAWLRAAAEALDADAEALLPLAEEESHLPRPRLTGELARTTFQLRLFADEVETGAFLDAVIDHADPDWGMGPRPDLRRMLVPLGPVAVWAASNFPFAFSVAGGDTASALAAGCPVLLVAHPGHPRLSERTARVLRDALTAAGAPDGVFALVEGQDAGRTLIQDPRVTAGAFTGSLRGGRALFDLAAGREAPIPFYGELGSTNPAVVTRGAAGARAAEIAEGFAGSMSLGVGQFCTKPGVLLVPAGSEVPALVAERLGAMAGAPMLNGRIRDGYGQALEALAAHEVVEVLAGSVDPDADPAPTLLRTSAAEVVADPRPLTAEVFGPAALVVEYADDAELLDAVRAFEGQLTATVHGEPDEQVVPALLDTLSERAGRVLWGGWPTGVTVSYAQQHGGPYPATTAVGTTSVGTAAMERFLRPVAYQGLPDALLPPPLRDGNPWAVPQRIDGTRP</sequence>
<name>A0ABW4LET0_9MICO</name>
<dbReference type="Gene3D" id="3.40.309.10">
    <property type="entry name" value="Aldehyde Dehydrogenase, Chain A, domain 2"/>
    <property type="match status" value="1"/>
</dbReference>
<dbReference type="PANTHER" id="PTHR43353:SF3">
    <property type="entry name" value="ALDEHYDE DEHYDROGENASE-RELATED"/>
    <property type="match status" value="1"/>
</dbReference>
<gene>
    <name evidence="3" type="ORF">ACFSBI_08625</name>
</gene>
<dbReference type="Proteomes" id="UP001597347">
    <property type="component" value="Unassembled WGS sequence"/>
</dbReference>
<protein>
    <submittedName>
        <fullName evidence="3">Aldehyde dehydrogenase (NADP(+))</fullName>
    </submittedName>
</protein>
<dbReference type="InterPro" id="IPR016161">
    <property type="entry name" value="Ald_DH/histidinol_DH"/>
</dbReference>
<organism evidence="3 4">
    <name type="scientific">Amnibacterium endophyticum</name>
    <dbReference type="NCBI Taxonomy" id="2109337"/>
    <lineage>
        <taxon>Bacteria</taxon>
        <taxon>Bacillati</taxon>
        <taxon>Actinomycetota</taxon>
        <taxon>Actinomycetes</taxon>
        <taxon>Micrococcales</taxon>
        <taxon>Microbacteriaceae</taxon>
        <taxon>Amnibacterium</taxon>
    </lineage>
</organism>
<evidence type="ECO:0000259" key="2">
    <source>
        <dbReference type="Pfam" id="PF00171"/>
    </source>
</evidence>
<reference evidence="4" key="1">
    <citation type="journal article" date="2019" name="Int. J. Syst. Evol. Microbiol.">
        <title>The Global Catalogue of Microorganisms (GCM) 10K type strain sequencing project: providing services to taxonomists for standard genome sequencing and annotation.</title>
        <authorList>
            <consortium name="The Broad Institute Genomics Platform"/>
            <consortium name="The Broad Institute Genome Sequencing Center for Infectious Disease"/>
            <person name="Wu L."/>
            <person name="Ma J."/>
        </authorList>
    </citation>
    <scope>NUCLEOTIDE SEQUENCE [LARGE SCALE GENOMIC DNA]</scope>
    <source>
        <strain evidence="4">CGMCC 1.12471</strain>
    </source>
</reference>
<feature type="domain" description="Aldehyde dehydrogenase" evidence="2">
    <location>
        <begin position="5"/>
        <end position="426"/>
    </location>
</feature>
<dbReference type="RefSeq" id="WP_377934004.1">
    <property type="nucleotide sequence ID" value="NZ_JBHUEA010000011.1"/>
</dbReference>
<proteinExistence type="predicted"/>
<dbReference type="Pfam" id="PF00171">
    <property type="entry name" value="Aldedh"/>
    <property type="match status" value="1"/>
</dbReference>
<dbReference type="CDD" id="cd07129">
    <property type="entry name" value="ALDH_KGSADH"/>
    <property type="match status" value="1"/>
</dbReference>
<evidence type="ECO:0000313" key="4">
    <source>
        <dbReference type="Proteomes" id="UP001597347"/>
    </source>
</evidence>
<keyword evidence="4" id="KW-1185">Reference proteome</keyword>
<keyword evidence="1" id="KW-0560">Oxidoreductase</keyword>
<dbReference type="EMBL" id="JBHUEA010000011">
    <property type="protein sequence ID" value="MFD1721612.1"/>
    <property type="molecule type" value="Genomic_DNA"/>
</dbReference>
<dbReference type="InterPro" id="IPR015590">
    <property type="entry name" value="Aldehyde_DH_dom"/>
</dbReference>
<accession>A0ABW4LET0</accession>
<evidence type="ECO:0000256" key="1">
    <source>
        <dbReference type="ARBA" id="ARBA00023002"/>
    </source>
</evidence>
<dbReference type="SUPFAM" id="SSF53720">
    <property type="entry name" value="ALDH-like"/>
    <property type="match status" value="1"/>
</dbReference>
<comment type="caution">
    <text evidence="3">The sequence shown here is derived from an EMBL/GenBank/DDBJ whole genome shotgun (WGS) entry which is preliminary data.</text>
</comment>
<dbReference type="InterPro" id="IPR016163">
    <property type="entry name" value="Ald_DH_C"/>
</dbReference>
<dbReference type="Gene3D" id="3.40.605.10">
    <property type="entry name" value="Aldehyde Dehydrogenase, Chain A, domain 1"/>
    <property type="match status" value="1"/>
</dbReference>
<dbReference type="InterPro" id="IPR016162">
    <property type="entry name" value="Ald_DH_N"/>
</dbReference>